<dbReference type="PANTHER" id="PTHR46825">
    <property type="entry name" value="D-ALANYL-D-ALANINE-CARBOXYPEPTIDASE/ENDOPEPTIDASE AMPH"/>
    <property type="match status" value="1"/>
</dbReference>
<dbReference type="InterPro" id="IPR001466">
    <property type="entry name" value="Beta-lactam-related"/>
</dbReference>
<dbReference type="EMBL" id="CP030850">
    <property type="protein sequence ID" value="AXE16996.1"/>
    <property type="molecule type" value="Genomic_DNA"/>
</dbReference>
<dbReference type="Proteomes" id="UP000251993">
    <property type="component" value="Chromosome"/>
</dbReference>
<proteinExistence type="predicted"/>
<dbReference type="InterPro" id="IPR012338">
    <property type="entry name" value="Beta-lactam/transpept-like"/>
</dbReference>
<dbReference type="Gene3D" id="3.40.710.10">
    <property type="entry name" value="DD-peptidase/beta-lactamase superfamily"/>
    <property type="match status" value="1"/>
</dbReference>
<keyword evidence="3" id="KW-1185">Reference proteome</keyword>
<dbReference type="AlphaFoldDB" id="A0A344TEC5"/>
<protein>
    <submittedName>
        <fullName evidence="2">Serine hydrolase</fullName>
    </submittedName>
</protein>
<dbReference type="SUPFAM" id="SSF56601">
    <property type="entry name" value="beta-lactamase/transpeptidase-like"/>
    <property type="match status" value="1"/>
</dbReference>
<dbReference type="RefSeq" id="WP_114065782.1">
    <property type="nucleotide sequence ID" value="NZ_CP030850.1"/>
</dbReference>
<reference evidence="2 3" key="1">
    <citation type="submission" date="2018-07" db="EMBL/GenBank/DDBJ databases">
        <title>Genome sequencing of Runella.</title>
        <authorList>
            <person name="Baek M.-G."/>
            <person name="Yi H."/>
        </authorList>
    </citation>
    <scope>NUCLEOTIDE SEQUENCE [LARGE SCALE GENOMIC DNA]</scope>
    <source>
        <strain evidence="2 3">HYN0085</strain>
    </source>
</reference>
<name>A0A344TEC5_9BACT</name>
<feature type="domain" description="Beta-lactamase-related" evidence="1">
    <location>
        <begin position="48"/>
        <end position="368"/>
    </location>
</feature>
<evidence type="ECO:0000259" key="1">
    <source>
        <dbReference type="Pfam" id="PF00144"/>
    </source>
</evidence>
<dbReference type="InterPro" id="IPR050491">
    <property type="entry name" value="AmpC-like"/>
</dbReference>
<dbReference type="KEGG" id="run:DR864_04235"/>
<dbReference type="PANTHER" id="PTHR46825:SF9">
    <property type="entry name" value="BETA-LACTAMASE-RELATED DOMAIN-CONTAINING PROTEIN"/>
    <property type="match status" value="1"/>
</dbReference>
<sequence length="395" mass="44559">MKNYLIGFVFLVITTTACQKNLYDDMVANIPGTIAVNAAHPMKDSLTAIVNRHVAKGVPGIQVMVKSPAGWYVVNGGYARIEDKTPMQDNMVAWLYSLTKTYTAALTMKLKERGLVALDDPITTYLPADITQNLINSDKITVRMLLNHSSGFPNFTSLPEFQLRQFNNPFDQQPLLEQLKTAYHKKPRFEPGTDYLYSNTNYLLLQLIIEKRSGKPYGQFLKEEILQPLALNKTYYGLTDQQIRSLGFPNYYFERYNNGQLENITQWNNAIGKSIEGYGGIAANGTDAIRFLEALNAGKVVSKTSLNEMRMWIKGKESTVPDYGLGLEYFEYNKGVPTYGHEGDNIGATTQLIYVPATDTYLFISINAGRQIFGQYLFRTTDAKIDLCRFVSKLN</sequence>
<dbReference type="Pfam" id="PF00144">
    <property type="entry name" value="Beta-lactamase"/>
    <property type="match status" value="1"/>
</dbReference>
<organism evidence="2 3">
    <name type="scientific">Runella rosea</name>
    <dbReference type="NCBI Taxonomy" id="2259595"/>
    <lineage>
        <taxon>Bacteria</taxon>
        <taxon>Pseudomonadati</taxon>
        <taxon>Bacteroidota</taxon>
        <taxon>Cytophagia</taxon>
        <taxon>Cytophagales</taxon>
        <taxon>Spirosomataceae</taxon>
        <taxon>Runella</taxon>
    </lineage>
</organism>
<accession>A0A344TEC5</accession>
<dbReference type="GO" id="GO:0016787">
    <property type="term" value="F:hydrolase activity"/>
    <property type="evidence" value="ECO:0007669"/>
    <property type="project" value="UniProtKB-KW"/>
</dbReference>
<keyword evidence="2" id="KW-0378">Hydrolase</keyword>
<evidence type="ECO:0000313" key="3">
    <source>
        <dbReference type="Proteomes" id="UP000251993"/>
    </source>
</evidence>
<dbReference type="PROSITE" id="PS51257">
    <property type="entry name" value="PROKAR_LIPOPROTEIN"/>
    <property type="match status" value="1"/>
</dbReference>
<evidence type="ECO:0000313" key="2">
    <source>
        <dbReference type="EMBL" id="AXE16996.1"/>
    </source>
</evidence>
<gene>
    <name evidence="2" type="ORF">DR864_04235</name>
</gene>
<dbReference type="OrthoDB" id="9793489at2"/>